<comment type="caution">
    <text evidence="2">The sequence shown here is derived from an EMBL/GenBank/DDBJ whole genome shotgun (WGS) entry which is preliminary data.</text>
</comment>
<dbReference type="AlphaFoldDB" id="A0AAW1QGT3"/>
<feature type="compositionally biased region" description="Polar residues" evidence="1">
    <location>
        <begin position="1"/>
        <end position="15"/>
    </location>
</feature>
<keyword evidence="3" id="KW-1185">Reference proteome</keyword>
<protein>
    <submittedName>
        <fullName evidence="2">Uncharacterized protein</fullName>
    </submittedName>
</protein>
<organism evidence="2 3">
    <name type="scientific">[Myrmecia] bisecta</name>
    <dbReference type="NCBI Taxonomy" id="41462"/>
    <lineage>
        <taxon>Eukaryota</taxon>
        <taxon>Viridiplantae</taxon>
        <taxon>Chlorophyta</taxon>
        <taxon>core chlorophytes</taxon>
        <taxon>Trebouxiophyceae</taxon>
        <taxon>Trebouxiales</taxon>
        <taxon>Trebouxiaceae</taxon>
        <taxon>Myrmecia</taxon>
    </lineage>
</organism>
<name>A0AAW1QGT3_9CHLO</name>
<proteinExistence type="predicted"/>
<accession>A0AAW1QGT3</accession>
<feature type="region of interest" description="Disordered" evidence="1">
    <location>
        <begin position="1"/>
        <end position="62"/>
    </location>
</feature>
<evidence type="ECO:0000313" key="2">
    <source>
        <dbReference type="EMBL" id="KAK9820616.1"/>
    </source>
</evidence>
<reference evidence="2 3" key="1">
    <citation type="journal article" date="2024" name="Nat. Commun.">
        <title>Phylogenomics reveals the evolutionary origins of lichenization in chlorophyte algae.</title>
        <authorList>
            <person name="Puginier C."/>
            <person name="Libourel C."/>
            <person name="Otte J."/>
            <person name="Skaloud P."/>
            <person name="Haon M."/>
            <person name="Grisel S."/>
            <person name="Petersen M."/>
            <person name="Berrin J.G."/>
            <person name="Delaux P.M."/>
            <person name="Dal Grande F."/>
            <person name="Keller J."/>
        </authorList>
    </citation>
    <scope>NUCLEOTIDE SEQUENCE [LARGE SCALE GENOMIC DNA]</scope>
    <source>
        <strain evidence="2 3">SAG 2043</strain>
    </source>
</reference>
<dbReference type="EMBL" id="JALJOR010000003">
    <property type="protein sequence ID" value="KAK9820616.1"/>
    <property type="molecule type" value="Genomic_DNA"/>
</dbReference>
<sequence length="125" mass="13832">MQNNSSVCFTAAQQRSKNEKSAAKNLIYNINDAVPEEPPRGRSTGHRQPHPEAPFAQYENLPEDTYPAAAAYTARLKHKEVQNKVGDTKTFDADVYAANRAANMENQLLSRTKNFTGSGNILAHN</sequence>
<evidence type="ECO:0000256" key="1">
    <source>
        <dbReference type="SAM" id="MobiDB-lite"/>
    </source>
</evidence>
<evidence type="ECO:0000313" key="3">
    <source>
        <dbReference type="Proteomes" id="UP001489004"/>
    </source>
</evidence>
<dbReference type="Proteomes" id="UP001489004">
    <property type="component" value="Unassembled WGS sequence"/>
</dbReference>
<gene>
    <name evidence="2" type="ORF">WJX72_012329</name>
</gene>